<dbReference type="InterPro" id="IPR027417">
    <property type="entry name" value="P-loop_NTPase"/>
</dbReference>
<comment type="caution">
    <text evidence="1">The sequence shown here is derived from an EMBL/GenBank/DDBJ whole genome shotgun (WGS) entry which is preliminary data.</text>
</comment>
<dbReference type="Proteomes" id="UP000555552">
    <property type="component" value="Unassembled WGS sequence"/>
</dbReference>
<dbReference type="EMBL" id="JABEMA010000183">
    <property type="protein sequence ID" value="NNH23708.1"/>
    <property type="molecule type" value="Genomic_DNA"/>
</dbReference>
<evidence type="ECO:0000313" key="2">
    <source>
        <dbReference type="Proteomes" id="UP000555552"/>
    </source>
</evidence>
<evidence type="ECO:0000313" key="1">
    <source>
        <dbReference type="EMBL" id="NNH23708.1"/>
    </source>
</evidence>
<reference evidence="1 2" key="1">
    <citation type="submission" date="2020-05" db="EMBL/GenBank/DDBJ databases">
        <title>MicrobeNet Type strains.</title>
        <authorList>
            <person name="Nicholson A.C."/>
        </authorList>
    </citation>
    <scope>NUCLEOTIDE SEQUENCE [LARGE SCALE GENOMIC DNA]</scope>
    <source>
        <strain evidence="1 2">JCM 14547</strain>
    </source>
</reference>
<proteinExistence type="predicted"/>
<organism evidence="1 2">
    <name type="scientific">Pseudokineococcus marinus</name>
    <dbReference type="NCBI Taxonomy" id="351215"/>
    <lineage>
        <taxon>Bacteria</taxon>
        <taxon>Bacillati</taxon>
        <taxon>Actinomycetota</taxon>
        <taxon>Actinomycetes</taxon>
        <taxon>Kineosporiales</taxon>
        <taxon>Kineosporiaceae</taxon>
        <taxon>Pseudokineococcus</taxon>
    </lineage>
</organism>
<dbReference type="SUPFAM" id="SSF52540">
    <property type="entry name" value="P-loop containing nucleoside triphosphate hydrolases"/>
    <property type="match status" value="1"/>
</dbReference>
<dbReference type="Gene3D" id="3.40.50.300">
    <property type="entry name" value="P-loop containing nucleotide triphosphate hydrolases"/>
    <property type="match status" value="1"/>
</dbReference>
<dbReference type="AlphaFoldDB" id="A0A849C207"/>
<keyword evidence="1" id="KW-0808">Transferase</keyword>
<gene>
    <name evidence="1" type="ORF">HLB09_11525</name>
</gene>
<keyword evidence="2" id="KW-1185">Reference proteome</keyword>
<accession>A0A849C207</accession>
<name>A0A849C207_9ACTN</name>
<dbReference type="GO" id="GO:0016740">
    <property type="term" value="F:transferase activity"/>
    <property type="evidence" value="ECO:0007669"/>
    <property type="project" value="UniProtKB-KW"/>
</dbReference>
<sequence length="169" mass="17545">MCVLPPAVPRAVLVEGRSGAGKTTLAAALGAALGAPVLHLDDLYPGWDGLEAGAARLADEALPAWRAGRAARLRRWDWDAGAWSGAGDDLVVAPGPLLVVEGVGAGAAELAPGDVLVWAQAPDEVRRHRALARDGEAYAPHWDRWAAQEEAHLRAHAPAARADVVVVTG</sequence>
<protein>
    <submittedName>
        <fullName evidence="1">4-amino-4-deoxy-L-arabinose transferase</fullName>
    </submittedName>
</protein>